<dbReference type="PANTHER" id="PTHR15950:SF15">
    <property type="entry name" value="PROTEIN VESTIGIAL"/>
    <property type="match status" value="1"/>
</dbReference>
<evidence type="ECO:0000313" key="6">
    <source>
        <dbReference type="EMBL" id="CAH2106904.1"/>
    </source>
</evidence>
<feature type="compositionally biased region" description="Low complexity" evidence="5">
    <location>
        <begin position="57"/>
        <end position="86"/>
    </location>
</feature>
<proteinExistence type="predicted"/>
<protein>
    <recommendedName>
        <fullName evidence="8">Protein vestigial</fullName>
    </recommendedName>
</protein>
<evidence type="ECO:0000256" key="4">
    <source>
        <dbReference type="ARBA" id="ARBA00023242"/>
    </source>
</evidence>
<keyword evidence="3" id="KW-0804">Transcription</keyword>
<feature type="compositionally biased region" description="Basic residues" evidence="5">
    <location>
        <begin position="87"/>
        <end position="98"/>
    </location>
</feature>
<evidence type="ECO:0000256" key="3">
    <source>
        <dbReference type="ARBA" id="ARBA00023163"/>
    </source>
</evidence>
<evidence type="ECO:0000313" key="7">
    <source>
        <dbReference type="Proteomes" id="UP001153954"/>
    </source>
</evidence>
<keyword evidence="4" id="KW-0539">Nucleus</keyword>
<dbReference type="InterPro" id="IPR011520">
    <property type="entry name" value="Vg_fam"/>
</dbReference>
<evidence type="ECO:0000256" key="1">
    <source>
        <dbReference type="ARBA" id="ARBA00004123"/>
    </source>
</evidence>
<feature type="region of interest" description="Disordered" evidence="5">
    <location>
        <begin position="57"/>
        <end position="139"/>
    </location>
</feature>
<dbReference type="AlphaFoldDB" id="A0AAU9V5Y3"/>
<dbReference type="PANTHER" id="PTHR15950">
    <property type="entry name" value="TRANSCRIPTION COFACTOR VESTIGIAL-LIKE PROTEIN"/>
    <property type="match status" value="1"/>
</dbReference>
<keyword evidence="2" id="KW-0805">Transcription regulation</keyword>
<dbReference type="GO" id="GO:0006355">
    <property type="term" value="P:regulation of DNA-templated transcription"/>
    <property type="evidence" value="ECO:0007669"/>
    <property type="project" value="InterPro"/>
</dbReference>
<name>A0AAU9V5Y3_EUPED</name>
<reference evidence="6" key="1">
    <citation type="submission" date="2022-03" db="EMBL/GenBank/DDBJ databases">
        <authorList>
            <person name="Tunstrom K."/>
        </authorList>
    </citation>
    <scope>NUCLEOTIDE SEQUENCE</scope>
</reference>
<sequence length="261" mass="27169">MSISPSATHTARQAKCCKRYIVFVFAKVRPSFQLNVQSAGNAGDYGGGGGAVSAGGAPALSSGSASSGAQSPGSPPHAHSLPLPQHAHAHAHLAHAHGHQPAAAHHSPRLRTKEEDLSAHGRASADGGGSSESEGECGGGARARAQYVSANCVVFTHYSGDVAAVVDEHFARALSLDKPKGALVMAWPACEEQRVVSSGRPLIGSMQYVYNMKAIHTVFARSVRPGPLRRPGAACMLICAKCTDFTRRKKRGSTGEQCSRN</sequence>
<keyword evidence="7" id="KW-1185">Reference proteome</keyword>
<evidence type="ECO:0000256" key="5">
    <source>
        <dbReference type="SAM" id="MobiDB-lite"/>
    </source>
</evidence>
<evidence type="ECO:0008006" key="8">
    <source>
        <dbReference type="Google" id="ProtNLM"/>
    </source>
</evidence>
<comment type="subcellular location">
    <subcellularLocation>
        <location evidence="1">Nucleus</location>
    </subcellularLocation>
</comment>
<organism evidence="6 7">
    <name type="scientific">Euphydryas editha</name>
    <name type="common">Edith's checkerspot</name>
    <dbReference type="NCBI Taxonomy" id="104508"/>
    <lineage>
        <taxon>Eukaryota</taxon>
        <taxon>Metazoa</taxon>
        <taxon>Ecdysozoa</taxon>
        <taxon>Arthropoda</taxon>
        <taxon>Hexapoda</taxon>
        <taxon>Insecta</taxon>
        <taxon>Pterygota</taxon>
        <taxon>Neoptera</taxon>
        <taxon>Endopterygota</taxon>
        <taxon>Lepidoptera</taxon>
        <taxon>Glossata</taxon>
        <taxon>Ditrysia</taxon>
        <taxon>Papilionoidea</taxon>
        <taxon>Nymphalidae</taxon>
        <taxon>Nymphalinae</taxon>
        <taxon>Euphydryas</taxon>
    </lineage>
</organism>
<gene>
    <name evidence="6" type="ORF">EEDITHA_LOCUS20983</name>
</gene>
<dbReference type="Proteomes" id="UP001153954">
    <property type="component" value="Unassembled WGS sequence"/>
</dbReference>
<accession>A0AAU9V5Y3</accession>
<dbReference type="GO" id="GO:0005634">
    <property type="term" value="C:nucleus"/>
    <property type="evidence" value="ECO:0007669"/>
    <property type="project" value="UniProtKB-SubCell"/>
</dbReference>
<feature type="compositionally biased region" description="Gly residues" evidence="5">
    <location>
        <begin position="126"/>
        <end position="139"/>
    </location>
</feature>
<evidence type="ECO:0000256" key="2">
    <source>
        <dbReference type="ARBA" id="ARBA00023015"/>
    </source>
</evidence>
<dbReference type="EMBL" id="CAKOGL010000030">
    <property type="protein sequence ID" value="CAH2106904.1"/>
    <property type="molecule type" value="Genomic_DNA"/>
</dbReference>
<comment type="caution">
    <text evidence="6">The sequence shown here is derived from an EMBL/GenBank/DDBJ whole genome shotgun (WGS) entry which is preliminary data.</text>
</comment>
<dbReference type="Pfam" id="PF07545">
    <property type="entry name" value="Vg_Tdu"/>
    <property type="match status" value="1"/>
</dbReference>